<dbReference type="AlphaFoldDB" id="A0A9W4QWW7"/>
<dbReference type="RefSeq" id="WP_262976525.1">
    <property type="nucleotide sequence ID" value="NZ_CAMAPB010000018.1"/>
</dbReference>
<evidence type="ECO:0008006" key="3">
    <source>
        <dbReference type="Google" id="ProtNLM"/>
    </source>
</evidence>
<organism evidence="1 2">
    <name type="scientific">Pseudoalteromonas haloplanktis</name>
    <name type="common">Alteromonas haloplanktis</name>
    <dbReference type="NCBI Taxonomy" id="228"/>
    <lineage>
        <taxon>Bacteria</taxon>
        <taxon>Pseudomonadati</taxon>
        <taxon>Pseudomonadota</taxon>
        <taxon>Gammaproteobacteria</taxon>
        <taxon>Alteromonadales</taxon>
        <taxon>Pseudoalteromonadaceae</taxon>
        <taxon>Pseudoalteromonas</taxon>
    </lineage>
</organism>
<proteinExistence type="predicted"/>
<accession>A0A9W4QWW7</accession>
<evidence type="ECO:0000313" key="2">
    <source>
        <dbReference type="Proteomes" id="UP001152447"/>
    </source>
</evidence>
<sequence length="238" mass="27245">MLKQTIVLAMALTLTACSSNNIEDRIEKINEANITKAETKSDKMDDLINSVPDWYMDIPQPDGTGFYGVGYGASNKPPFALKSAELQAKFDLVKNFKQLVSGQERSYENQTMDANVESQVNILIDSLVEEQSVAGFERVKRELYNVDGVANAYVLLKMPYDEYNKALQSMRAKSVEKKMEMAFNELQKRLDKRKQVEIDKNTAKHRREVELKELDIKRVTELRKAELQQQNDNKAIKN</sequence>
<reference evidence="1" key="1">
    <citation type="submission" date="2022-07" db="EMBL/GenBank/DDBJ databases">
        <authorList>
            <person name="Criscuolo A."/>
        </authorList>
    </citation>
    <scope>NUCLEOTIDE SEQUENCE</scope>
    <source>
        <strain evidence="1">CIP103197</strain>
    </source>
</reference>
<dbReference type="Proteomes" id="UP001152447">
    <property type="component" value="Unassembled WGS sequence"/>
</dbReference>
<protein>
    <recommendedName>
        <fullName evidence="3">Lipoprotein</fullName>
    </recommendedName>
</protein>
<dbReference type="PROSITE" id="PS51257">
    <property type="entry name" value="PROKAR_LIPOPROTEIN"/>
    <property type="match status" value="1"/>
</dbReference>
<evidence type="ECO:0000313" key="1">
    <source>
        <dbReference type="EMBL" id="CAH9056851.1"/>
    </source>
</evidence>
<comment type="caution">
    <text evidence="1">The sequence shown here is derived from an EMBL/GenBank/DDBJ whole genome shotgun (WGS) entry which is preliminary data.</text>
</comment>
<gene>
    <name evidence="1" type="ORF">PSEHALCIP103_01538</name>
</gene>
<keyword evidence="2" id="KW-1185">Reference proteome</keyword>
<name>A0A9W4QWW7_PSEHA</name>
<dbReference type="EMBL" id="CAMAPB010000018">
    <property type="protein sequence ID" value="CAH9056851.1"/>
    <property type="molecule type" value="Genomic_DNA"/>
</dbReference>